<proteinExistence type="predicted"/>
<gene>
    <name evidence="1" type="ORF">E4665_06885</name>
</gene>
<comment type="caution">
    <text evidence="1">The sequence shown here is derived from an EMBL/GenBank/DDBJ whole genome shotgun (WGS) entry which is preliminary data.</text>
</comment>
<dbReference type="OrthoDB" id="2827923at2"/>
<evidence type="ECO:0008006" key="3">
    <source>
        <dbReference type="Google" id="ProtNLM"/>
    </source>
</evidence>
<keyword evidence="2" id="KW-1185">Reference proteome</keyword>
<organism evidence="1 2">
    <name type="scientific">Sporolactobacillus shoreae</name>
    <dbReference type="NCBI Taxonomy" id="1465501"/>
    <lineage>
        <taxon>Bacteria</taxon>
        <taxon>Bacillati</taxon>
        <taxon>Bacillota</taxon>
        <taxon>Bacilli</taxon>
        <taxon>Bacillales</taxon>
        <taxon>Sporolactobacillaceae</taxon>
        <taxon>Sporolactobacillus</taxon>
    </lineage>
</organism>
<sequence>MTNTPLLQKIECLLRMYENGALGGEVMPEDALIGVVPENKLPDVLTLGMSLNYQRSSYALWRAIANAYRDESSRWIFCPQKVAAEDQASLKKILLRFRIALQPNRHPDIWFRVASGISHSSTEKDVQGLLGSVHFDVSRLKIIIQVERKKEFPYLSGPKIFNYWLYVLEKYAGIQWTSRERITIAPDTHVLQAMVKLGLCPPEVLNGRAEDRQHVSDAWRELLVGTGIAPIDVHTPLWLWSRADFPPLVRN</sequence>
<evidence type="ECO:0000313" key="1">
    <source>
        <dbReference type="EMBL" id="TGA99032.1"/>
    </source>
</evidence>
<dbReference type="AlphaFoldDB" id="A0A4Z0GPH8"/>
<accession>A0A4Z0GPH8</accession>
<reference evidence="1 2" key="1">
    <citation type="journal article" date="2015" name="Int. J. Syst. Evol. Microbiol.">
        <title>Sporolactobacillus shoreae sp. nov. and Sporolactobacillus spathodeae sp. nov., two spore-forming lactic acid bacteria isolated from tree barks in Thailand.</title>
        <authorList>
            <person name="Thamacharoensuk T."/>
            <person name="Kitahara M."/>
            <person name="Ohkuma M."/>
            <person name="Thongchul N."/>
            <person name="Tanasupawat S."/>
        </authorList>
    </citation>
    <scope>NUCLEOTIDE SEQUENCE [LARGE SCALE GENOMIC DNA]</scope>
    <source>
        <strain evidence="1 2">BK92</strain>
    </source>
</reference>
<dbReference type="EMBL" id="SRJD01000005">
    <property type="protein sequence ID" value="TGA99032.1"/>
    <property type="molecule type" value="Genomic_DNA"/>
</dbReference>
<name>A0A4Z0GPH8_9BACL</name>
<dbReference type="Proteomes" id="UP000298347">
    <property type="component" value="Unassembled WGS sequence"/>
</dbReference>
<protein>
    <recommendedName>
        <fullName evidence="3">TIGR02757 family protein</fullName>
    </recommendedName>
</protein>
<evidence type="ECO:0000313" key="2">
    <source>
        <dbReference type="Proteomes" id="UP000298347"/>
    </source>
</evidence>